<evidence type="ECO:0000259" key="7">
    <source>
        <dbReference type="Pfam" id="PF10277"/>
    </source>
</evidence>
<organism evidence="8 9">
    <name type="scientific">Ictalurus punctatus</name>
    <name type="common">Channel catfish</name>
    <name type="synonym">Silurus punctatus</name>
    <dbReference type="NCBI Taxonomy" id="7998"/>
    <lineage>
        <taxon>Eukaryota</taxon>
        <taxon>Metazoa</taxon>
        <taxon>Chordata</taxon>
        <taxon>Craniata</taxon>
        <taxon>Vertebrata</taxon>
        <taxon>Euteleostomi</taxon>
        <taxon>Actinopterygii</taxon>
        <taxon>Neopterygii</taxon>
        <taxon>Teleostei</taxon>
        <taxon>Ostariophysi</taxon>
        <taxon>Siluriformes</taxon>
        <taxon>Ictaluridae</taxon>
        <taxon>Ictalurus</taxon>
    </lineage>
</organism>
<keyword evidence="4 6" id="KW-1133">Transmembrane helix</keyword>
<dbReference type="RefSeq" id="XP_017340538.1">
    <property type="nucleotide sequence ID" value="XM_017485049.3"/>
</dbReference>
<evidence type="ECO:0000256" key="5">
    <source>
        <dbReference type="ARBA" id="ARBA00023136"/>
    </source>
</evidence>
<keyword evidence="3 6" id="KW-0812">Transmembrane</keyword>
<evidence type="ECO:0000256" key="3">
    <source>
        <dbReference type="ARBA" id="ARBA00022692"/>
    </source>
</evidence>
<dbReference type="Proteomes" id="UP000221080">
    <property type="component" value="Chromosome 14"/>
</dbReference>
<feature type="transmembrane region" description="Helical" evidence="6">
    <location>
        <begin position="125"/>
        <end position="145"/>
    </location>
</feature>
<dbReference type="CTD" id="55332"/>
<feature type="transmembrane region" description="Helical" evidence="6">
    <location>
        <begin position="54"/>
        <end position="73"/>
    </location>
</feature>
<reference evidence="9" key="2">
    <citation type="submission" date="2025-08" db="UniProtKB">
        <authorList>
            <consortium name="RefSeq"/>
        </authorList>
    </citation>
    <scope>IDENTIFICATION</scope>
    <source>
        <tissue evidence="9">Blood</tissue>
    </source>
</reference>
<dbReference type="GO" id="GO:0012505">
    <property type="term" value="C:endomembrane system"/>
    <property type="evidence" value="ECO:0007669"/>
    <property type="project" value="UniProtKB-SubCell"/>
</dbReference>
<comment type="similarity">
    <text evidence="2">Belongs to the DRAM/TMEM150 family.</text>
</comment>
<dbReference type="GeneID" id="108274747"/>
<keyword evidence="5 6" id="KW-0472">Membrane</keyword>
<dbReference type="OrthoDB" id="191706at2759"/>
<feature type="transmembrane region" description="Helical" evidence="6">
    <location>
        <begin position="196"/>
        <end position="220"/>
    </location>
</feature>
<evidence type="ECO:0000313" key="8">
    <source>
        <dbReference type="Proteomes" id="UP000221080"/>
    </source>
</evidence>
<keyword evidence="8" id="KW-1185">Reference proteome</keyword>
<evidence type="ECO:0000256" key="1">
    <source>
        <dbReference type="ARBA" id="ARBA00004127"/>
    </source>
</evidence>
<dbReference type="AlphaFoldDB" id="A0A2D0SCT7"/>
<accession>A0A2D0SCT7</accession>
<feature type="domain" description="CWH43-like N-terminal" evidence="7">
    <location>
        <begin position="9"/>
        <end position="225"/>
    </location>
</feature>
<proteinExistence type="inferred from homology"/>
<evidence type="ECO:0000256" key="6">
    <source>
        <dbReference type="SAM" id="Phobius"/>
    </source>
</evidence>
<dbReference type="InterPro" id="IPR050911">
    <property type="entry name" value="DRAM/TMEM150_Autophagy_Mod"/>
</dbReference>
<gene>
    <name evidence="9" type="primary">dram1</name>
</gene>
<dbReference type="GO" id="GO:0005764">
    <property type="term" value="C:lysosome"/>
    <property type="evidence" value="ECO:0007669"/>
    <property type="project" value="TreeGrafter"/>
</dbReference>
<feature type="transmembrane region" description="Helical" evidence="6">
    <location>
        <begin position="94"/>
        <end position="113"/>
    </location>
</feature>
<sequence length="238" mass="26995">MVWFLEGLCFLPTFLVIWSSSTFVVNYLIAVSRQDIDVIFPYISDTGATPPESCIFGLMAIISAFAGFATMFARYKFVQKLIEKTGGVSHRWNLAAFVIATLSCIGMCFVATFQEVEQTAVHDFGALMFFIWGAVYIVLQTYISYKVHPYGSSKRVCHIRAVFSLVAILAVIPTIICASFLKTNKLHRTSEDKDYVFHVVSAVSEWIAAFTFVFFFFTYIQEFKQFTLKVNVQLLEFA</sequence>
<dbReference type="PANTHER" id="PTHR21324:SF11">
    <property type="entry name" value="DNA DAMAGE-REGULATED AUTOPHAGY MODULATOR PROTEIN 1"/>
    <property type="match status" value="1"/>
</dbReference>
<dbReference type="Pfam" id="PF10277">
    <property type="entry name" value="Frag1"/>
    <property type="match status" value="1"/>
</dbReference>
<dbReference type="InterPro" id="IPR019402">
    <property type="entry name" value="CWH43_N"/>
</dbReference>
<evidence type="ECO:0000313" key="9">
    <source>
        <dbReference type="RefSeq" id="XP_017340538.1"/>
    </source>
</evidence>
<feature type="transmembrane region" description="Helical" evidence="6">
    <location>
        <begin position="157"/>
        <end position="181"/>
    </location>
</feature>
<name>A0A2D0SCT7_ICTPU</name>
<dbReference type="PANTHER" id="PTHR21324">
    <property type="entry name" value="FASTING-INDUCIBLE INTEGRAL MEMBRANE PROTEIN TM6P1-RELATED"/>
    <property type="match status" value="1"/>
</dbReference>
<dbReference type="KEGG" id="ipu:108274747"/>
<evidence type="ECO:0000256" key="4">
    <source>
        <dbReference type="ARBA" id="ARBA00022989"/>
    </source>
</evidence>
<comment type="subcellular location">
    <subcellularLocation>
        <location evidence="1">Endomembrane system</location>
        <topology evidence="1">Multi-pass membrane protein</topology>
    </subcellularLocation>
</comment>
<reference evidence="8" key="1">
    <citation type="journal article" date="2016" name="Nat. Commun.">
        <title>The channel catfish genome sequence provides insights into the evolution of scale formation in teleosts.</title>
        <authorList>
            <person name="Liu Z."/>
            <person name="Liu S."/>
            <person name="Yao J."/>
            <person name="Bao L."/>
            <person name="Zhang J."/>
            <person name="Li Y."/>
            <person name="Jiang C."/>
            <person name="Sun L."/>
            <person name="Wang R."/>
            <person name="Zhang Y."/>
            <person name="Zhou T."/>
            <person name="Zeng Q."/>
            <person name="Fu Q."/>
            <person name="Gao S."/>
            <person name="Li N."/>
            <person name="Koren S."/>
            <person name="Jiang Y."/>
            <person name="Zimin A."/>
            <person name="Xu P."/>
            <person name="Phillippy A.M."/>
            <person name="Geng X."/>
            <person name="Song L."/>
            <person name="Sun F."/>
            <person name="Li C."/>
            <person name="Wang X."/>
            <person name="Chen A."/>
            <person name="Jin Y."/>
            <person name="Yuan Z."/>
            <person name="Yang Y."/>
            <person name="Tan S."/>
            <person name="Peatman E."/>
            <person name="Lu J."/>
            <person name="Qin Z."/>
            <person name="Dunham R."/>
            <person name="Li Z."/>
            <person name="Sonstegard T."/>
            <person name="Feng J."/>
            <person name="Danzmann R.G."/>
            <person name="Schroeder S."/>
            <person name="Scheffler B."/>
            <person name="Duke M.V."/>
            <person name="Ballard L."/>
            <person name="Kucuktas H."/>
            <person name="Kaltenboeck L."/>
            <person name="Liu H."/>
            <person name="Armbruster J."/>
            <person name="Xie Y."/>
            <person name="Kirby M.L."/>
            <person name="Tian Y."/>
            <person name="Flanagan M.E."/>
            <person name="Mu W."/>
            <person name="Waldbieser G.C."/>
        </authorList>
    </citation>
    <scope>NUCLEOTIDE SEQUENCE [LARGE SCALE GENOMIC DNA]</scope>
    <source>
        <strain evidence="8">SDA103</strain>
    </source>
</reference>
<dbReference type="GO" id="GO:0010506">
    <property type="term" value="P:regulation of autophagy"/>
    <property type="evidence" value="ECO:0007669"/>
    <property type="project" value="TreeGrafter"/>
</dbReference>
<dbReference type="OMA" id="QNRLALW"/>
<evidence type="ECO:0000256" key="2">
    <source>
        <dbReference type="ARBA" id="ARBA00006565"/>
    </source>
</evidence>
<protein>
    <submittedName>
        <fullName evidence="9">DNA damage-regulated autophagy modulator protein 1</fullName>
    </submittedName>
</protein>